<sequence length="624" mass="65816">MSEISTVAEAVRAAAKQDARIPVTLLSGFLGSGKTTLLKHILGNREGLKVAVIVNDMAELNIDGALVGQSKLVQRGEKLVTMQNGCICCTLREDLVEEVGRLATAGEVDYIVIESTGISEPMQVAETFTFALPDDLQHQDSAACPLPSAAQAAPREATATAAEAERGGKAAAAGGHTKKSRRSSSGSGAAEAAQEEAPLEAPPQGVPAALSSVARLDTCVTVVDAATFLDNLTSIEEVADRFNEAGQEAPPDDQRQVADLLLEQVEFADVILINKCDLVTADQRRIIVAAVRKLNPRAVLHETTRSRVDVRCVMGTGLFNLEEAADAPGWLQAIKSGTPLKPESEEYGISSFVYRARRPFHPERLYDKFLERYFMTKVINVIPGPEGDEDEEAEAGSTGKSAHPAAATSSGSRSSGSDGAANASAGKANDDDSSSTSSGSGSGSGSDEEAASGDEDEGAAETEAQRDGLEAYAKVRREVMAAMKRDLGFIMRSKGSVWLATLRDTIVGWGHAGLVLQLQRAGPWFCTVPTDEWPEDEAVRAQIRADFDSDPGIGDRRQELVFIGQGLNPEAIKLGLDACLLTDTEVDALAAARGTSGGKVKGRKGKGKSVPALKLVDPLFGDDA</sequence>
<reference evidence="4" key="3">
    <citation type="submission" date="2017-07" db="EMBL/GenBank/DDBJ databases">
        <title>WGS assembly of Chlamydomonas reinhardtii.</title>
        <authorList>
            <consortium name="Chlamydomonas Annotation Team"/>
            <consortium name="JGI Annotation Team"/>
            <person name="Merchant S.S."/>
            <person name="Prochnik S.E."/>
            <person name="Vallon O."/>
            <person name="Harris E.H."/>
            <person name="Karpowicz S.J."/>
            <person name="Witman G.B."/>
            <person name="Terry A."/>
            <person name="Salamov A."/>
            <person name="Fritz-Laylin L.K."/>
            <person name="Marechal-Drouard L."/>
            <person name="Marshall W.F."/>
            <person name="Qu L.H."/>
            <person name="Nelson D.R."/>
            <person name="Sanderfoot A.A."/>
            <person name="Spalding M.H."/>
            <person name="Kapitonov V.V."/>
            <person name="Ren Q."/>
            <person name="Ferris P."/>
            <person name="Lindquist E."/>
            <person name="Shapiro H."/>
            <person name="Lucas S.M."/>
            <person name="Grimwood J."/>
            <person name="Schmutz J."/>
            <person name="Grigoriev I.V."/>
            <person name="Rokhsar D.S."/>
        </authorList>
    </citation>
    <scope>NUCLEOTIDE SEQUENCE</scope>
    <source>
        <strain evidence="4">CC-503 cw92 mt+</strain>
    </source>
</reference>
<dbReference type="InterPro" id="IPR011629">
    <property type="entry name" value="CobW-like_C"/>
</dbReference>
<dbReference type="InterPro" id="IPR027417">
    <property type="entry name" value="P-loop_NTPase"/>
</dbReference>
<gene>
    <name evidence="4" type="ORF">CHLRE_02g118400v5</name>
</gene>
<dbReference type="OrthoDB" id="272672at2759"/>
<dbReference type="EMBL" id="KJ556978">
    <property type="protein sequence ID" value="AHZ94342.1"/>
    <property type="molecule type" value="mRNA"/>
</dbReference>
<feature type="region of interest" description="Disordered" evidence="1">
    <location>
        <begin position="384"/>
        <end position="467"/>
    </location>
</feature>
<evidence type="ECO:0000313" key="3">
    <source>
        <dbReference type="EMBL" id="AHZ94342.1"/>
    </source>
</evidence>
<dbReference type="PANTHER" id="PTHR43603">
    <property type="entry name" value="COBW DOMAIN-CONTAINING PROTEIN DDB_G0274527"/>
    <property type="match status" value="1"/>
</dbReference>
<dbReference type="PANTHER" id="PTHR43603:SF1">
    <property type="entry name" value="ZINC-REGULATED GTPASE METALLOPROTEIN ACTIVATOR 1"/>
    <property type="match status" value="1"/>
</dbReference>
<dbReference type="ExpressionAtlas" id="A0A059VIF5">
    <property type="expression patterns" value="baseline"/>
</dbReference>
<reference evidence="3" key="2">
    <citation type="submission" date="2014-03" db="EMBL/GenBank/DDBJ databases">
        <authorList>
            <person name="Page M.D."/>
        </authorList>
    </citation>
    <scope>NUCLEOTIDE SEQUENCE</scope>
    <source>
        <strain evidence="3">2137</strain>
    </source>
</reference>
<feature type="domain" description="CobW C-terminal" evidence="2">
    <location>
        <begin position="349"/>
        <end position="580"/>
    </location>
</feature>
<dbReference type="RefSeq" id="XP_042927647.1">
    <property type="nucleotide sequence ID" value="XM_043060013.1"/>
</dbReference>
<keyword evidence="5" id="KW-1185">Reference proteome</keyword>
<dbReference type="KEGG" id="cre:CHLRE_02g118400v5"/>
<feature type="compositionally biased region" description="Low complexity" evidence="1">
    <location>
        <begin position="146"/>
        <end position="162"/>
    </location>
</feature>
<reference evidence="4 5" key="1">
    <citation type="journal article" date="2007" name="Science">
        <title>The Chlamydomonas genome reveals the evolution of key animal and plant functions.</title>
        <authorList>
            <person name="Merchant S.S."/>
            <person name="Prochnik S.E."/>
            <person name="Vallon O."/>
            <person name="Harris E.H."/>
            <person name="Karpowicz S.J."/>
            <person name="Witman G.B."/>
            <person name="Terry A."/>
            <person name="Salamov A."/>
            <person name="Fritz-Laylin L.K."/>
            <person name="Marechal-Drouard L."/>
            <person name="Marshall W.F."/>
            <person name="Qu L.H."/>
            <person name="Nelson D.R."/>
            <person name="Sanderfoot A.A."/>
            <person name="Spalding M.H."/>
            <person name="Kapitonov V.V."/>
            <person name="Ren Q."/>
            <person name="Ferris P."/>
            <person name="Lindquist E."/>
            <person name="Shapiro H."/>
            <person name="Lucas S.M."/>
            <person name="Grimwood J."/>
            <person name="Schmutz J."/>
            <person name="Cardol P."/>
            <person name="Cerutti H."/>
            <person name="Chanfreau G."/>
            <person name="Chen C.L."/>
            <person name="Cognat V."/>
            <person name="Croft M.T."/>
            <person name="Dent R."/>
            <person name="Dutcher S."/>
            <person name="Fernandez E."/>
            <person name="Fukuzawa H."/>
            <person name="Gonzalez-Ballester D."/>
            <person name="Gonzalez-Halphen D."/>
            <person name="Hallmann A."/>
            <person name="Hanikenne M."/>
            <person name="Hippler M."/>
            <person name="Inwood W."/>
            <person name="Jabbari K."/>
            <person name="Kalanon M."/>
            <person name="Kuras R."/>
            <person name="Lefebvre P.A."/>
            <person name="Lemaire S.D."/>
            <person name="Lobanov A.V."/>
            <person name="Lohr M."/>
            <person name="Manuell A."/>
            <person name="Meier I."/>
            <person name="Mets L."/>
            <person name="Mittag M."/>
            <person name="Mittelmeier T."/>
            <person name="Moroney J.V."/>
            <person name="Moseley J."/>
            <person name="Napoli C."/>
            <person name="Nedelcu A.M."/>
            <person name="Niyogi K."/>
            <person name="Novoselov S.V."/>
            <person name="Paulsen I.T."/>
            <person name="Pazour G."/>
            <person name="Purton S."/>
            <person name="Ral J.P."/>
            <person name="Riano-Pachon D.M."/>
            <person name="Riekhof W."/>
            <person name="Rymarquis L."/>
            <person name="Schroda M."/>
            <person name="Stern D."/>
            <person name="Umen J."/>
            <person name="Willows R."/>
            <person name="Wilson N."/>
            <person name="Zimmer S.L."/>
            <person name="Allmer J."/>
            <person name="Balk J."/>
            <person name="Bisova K."/>
            <person name="Chen C.J."/>
            <person name="Elias M."/>
            <person name="Gendler K."/>
            <person name="Hauser C."/>
            <person name="Lamb M.R."/>
            <person name="Ledford H."/>
            <person name="Long J.C."/>
            <person name="Minagawa J."/>
            <person name="Page M.D."/>
            <person name="Pan J."/>
            <person name="Pootakham W."/>
            <person name="Roje S."/>
            <person name="Rose A."/>
            <person name="Stahlberg E."/>
            <person name="Terauchi A.M."/>
            <person name="Yang P."/>
            <person name="Ball S."/>
            <person name="Bowler C."/>
            <person name="Dieckmann C.L."/>
            <person name="Gladyshev V.N."/>
            <person name="Green P."/>
            <person name="Jorgensen R."/>
            <person name="Mayfield S."/>
            <person name="Mueller-Roeber B."/>
            <person name="Rajamani S."/>
            <person name="Sayre R.T."/>
            <person name="Brokstein P."/>
            <person name="Dubchak I."/>
            <person name="Goodstein D."/>
            <person name="Hornick L."/>
            <person name="Huang Y.W."/>
            <person name="Jhaveri J."/>
            <person name="Luo Y."/>
            <person name="Martinez D."/>
            <person name="Ngau W.C."/>
            <person name="Otillar B."/>
            <person name="Poliakov A."/>
            <person name="Porter A."/>
            <person name="Szajkowski L."/>
            <person name="Werner G."/>
            <person name="Zhou K."/>
            <person name="Grigoriev I.V."/>
            <person name="Rokhsar D.S."/>
            <person name="Grossman A.R."/>
        </authorList>
    </citation>
    <scope>NUCLEOTIDE SEQUENCE [LARGE SCALE GENOMIC DNA]</scope>
    <source>
        <strain evidence="5">CC-503</strain>
        <strain evidence="4">CC-503 cw92 mt+</strain>
    </source>
</reference>
<dbReference type="Proteomes" id="UP000006906">
    <property type="component" value="Chromosome 2"/>
</dbReference>
<dbReference type="SMART" id="SM00833">
    <property type="entry name" value="CobW_C"/>
    <property type="match status" value="1"/>
</dbReference>
<feature type="compositionally biased region" description="Acidic residues" evidence="1">
    <location>
        <begin position="446"/>
        <end position="460"/>
    </location>
</feature>
<dbReference type="Pfam" id="PF02492">
    <property type="entry name" value="cobW"/>
    <property type="match status" value="2"/>
</dbReference>
<dbReference type="STRING" id="3055.A0A059VIF5"/>
<feature type="compositionally biased region" description="Low complexity" evidence="1">
    <location>
        <begin position="183"/>
        <end position="192"/>
    </location>
</feature>
<dbReference type="OMA" id="PDAAWEM"/>
<dbReference type="EMBL" id="CM008963">
    <property type="protein sequence ID" value="PNW87334.1"/>
    <property type="molecule type" value="Genomic_DNA"/>
</dbReference>
<accession>A0A059VIF5</accession>
<dbReference type="InterPro" id="IPR003495">
    <property type="entry name" value="CobW/HypB/UreG_nucleotide-bd"/>
</dbReference>
<dbReference type="Pfam" id="PF07683">
    <property type="entry name" value="CobW_C"/>
    <property type="match status" value="1"/>
</dbReference>
<dbReference type="Gene3D" id="3.40.50.300">
    <property type="entry name" value="P-loop containing nucleotide triphosphate hydrolases"/>
    <property type="match status" value="1"/>
</dbReference>
<organism evidence="3">
    <name type="scientific">Chlamydomonas reinhardtii</name>
    <name type="common">Chlamydomonas smithii</name>
    <dbReference type="NCBI Taxonomy" id="3055"/>
    <lineage>
        <taxon>Eukaryota</taxon>
        <taxon>Viridiplantae</taxon>
        <taxon>Chlorophyta</taxon>
        <taxon>core chlorophytes</taxon>
        <taxon>Chlorophyceae</taxon>
        <taxon>CS clade</taxon>
        <taxon>Chlamydomonadales</taxon>
        <taxon>Chlamydomonadaceae</taxon>
        <taxon>Chlamydomonas</taxon>
    </lineage>
</organism>
<dbReference type="CDD" id="cd03112">
    <property type="entry name" value="CobW-like"/>
    <property type="match status" value="1"/>
</dbReference>
<evidence type="ECO:0000313" key="5">
    <source>
        <dbReference type="Proteomes" id="UP000006906"/>
    </source>
</evidence>
<dbReference type="GeneID" id="5727964"/>
<dbReference type="InterPro" id="IPR051927">
    <property type="entry name" value="Zn_Chap_cDPG_Synth"/>
</dbReference>
<evidence type="ECO:0000256" key="1">
    <source>
        <dbReference type="SAM" id="MobiDB-lite"/>
    </source>
</evidence>
<dbReference type="SUPFAM" id="SSF52540">
    <property type="entry name" value="P-loop containing nucleoside triphosphate hydrolases"/>
    <property type="match status" value="1"/>
</dbReference>
<feature type="region of interest" description="Disordered" evidence="1">
    <location>
        <begin position="146"/>
        <end position="204"/>
    </location>
</feature>
<dbReference type="Gramene" id="PNW87334">
    <property type="protein sequence ID" value="PNW87334"/>
    <property type="gene ID" value="CHLRE_02g118400v5"/>
</dbReference>
<dbReference type="AlphaFoldDB" id="A0A059VIF5"/>
<protein>
    <submittedName>
        <fullName evidence="3">ZCP2</fullName>
    </submittedName>
</protein>
<evidence type="ECO:0000313" key="4">
    <source>
        <dbReference type="EMBL" id="PNW87334.1"/>
    </source>
</evidence>
<evidence type="ECO:0000259" key="2">
    <source>
        <dbReference type="SMART" id="SM00833"/>
    </source>
</evidence>
<dbReference type="SUPFAM" id="SSF90002">
    <property type="entry name" value="Hypothetical protein YjiA, C-terminal domain"/>
    <property type="match status" value="1"/>
</dbReference>
<name>A0A059VIF5_CHLRE</name>
<proteinExistence type="evidence at transcript level"/>
<feature type="compositionally biased region" description="Low complexity" evidence="1">
    <location>
        <begin position="405"/>
        <end position="427"/>
    </location>
</feature>